<feature type="transmembrane region" description="Helical" evidence="1">
    <location>
        <begin position="109"/>
        <end position="132"/>
    </location>
</feature>
<keyword evidence="1" id="KW-1133">Transmembrane helix</keyword>
<keyword evidence="1" id="KW-0812">Transmembrane</keyword>
<protein>
    <submittedName>
        <fullName evidence="2">Uncharacterized protein</fullName>
    </submittedName>
</protein>
<evidence type="ECO:0000256" key="1">
    <source>
        <dbReference type="SAM" id="Phobius"/>
    </source>
</evidence>
<keyword evidence="1" id="KW-0472">Membrane</keyword>
<reference evidence="2" key="1">
    <citation type="submission" date="2015-10" db="EMBL/GenBank/DDBJ databases">
        <authorList>
            <person name="Gilbert D.G."/>
        </authorList>
    </citation>
    <scope>NUCLEOTIDE SEQUENCE</scope>
</reference>
<feature type="transmembrane region" description="Helical" evidence="1">
    <location>
        <begin position="70"/>
        <end position="89"/>
    </location>
</feature>
<name>A0A160TXJ1_9ZZZZ</name>
<feature type="transmembrane region" description="Helical" evidence="1">
    <location>
        <begin position="28"/>
        <end position="50"/>
    </location>
</feature>
<organism evidence="2">
    <name type="scientific">hydrothermal vent metagenome</name>
    <dbReference type="NCBI Taxonomy" id="652676"/>
    <lineage>
        <taxon>unclassified sequences</taxon>
        <taxon>metagenomes</taxon>
        <taxon>ecological metagenomes</taxon>
    </lineage>
</organism>
<sequence>MLALTTIMIGLPVMFIAAIPWLKQQPESVVYLCAGIAATGTVVASFVLAIQKHQKFDEWHRSAARFSSQWGWLAGAGTIAILLSFPALQNAIVAVSGSLGDVAAPDRKLVLMAFTGGFMSVVLAQMVCTLLLSAGWRYWMSRSE</sequence>
<dbReference type="EMBL" id="CZQD01000022">
    <property type="protein sequence ID" value="CUS56360.1"/>
    <property type="molecule type" value="Genomic_DNA"/>
</dbReference>
<evidence type="ECO:0000313" key="2">
    <source>
        <dbReference type="EMBL" id="CUS56360.1"/>
    </source>
</evidence>
<dbReference type="AlphaFoldDB" id="A0A160TXJ1"/>
<accession>A0A160TXJ1</accession>
<proteinExistence type="predicted"/>
<gene>
    <name evidence="2" type="ORF">MGWOODY_Hyp355</name>
</gene>